<dbReference type="Proteomes" id="UP000324222">
    <property type="component" value="Unassembled WGS sequence"/>
</dbReference>
<reference evidence="1 2" key="1">
    <citation type="submission" date="2019-05" db="EMBL/GenBank/DDBJ databases">
        <title>Another draft genome of Portunus trituberculatus and its Hox gene families provides insights of decapod evolution.</title>
        <authorList>
            <person name="Jeong J.-H."/>
            <person name="Song I."/>
            <person name="Kim S."/>
            <person name="Choi T."/>
            <person name="Kim D."/>
            <person name="Ryu S."/>
            <person name="Kim W."/>
        </authorList>
    </citation>
    <scope>NUCLEOTIDE SEQUENCE [LARGE SCALE GENOMIC DNA]</scope>
    <source>
        <tissue evidence="1">Muscle</tissue>
    </source>
</reference>
<sequence length="204" mass="22385">MLAVHEGGEARRGEAAVFVWLRRVFTVPRVPLAGDIARPCLSPIAIIITRSEDLIPSCLHSPSSPLPPSSPSPRVGISRGDQLLFFHTPVNTQQRGRAARITGHGSNVSYADFIILAIRSIPARCGCWSWCPHYRAARRCYHEAAVGRGPTGARNGVLLSSPAAECRSRVRQPVLYCCIRRPRHMDANLHAAILFFSVMKCLAI</sequence>
<organism evidence="1 2">
    <name type="scientific">Portunus trituberculatus</name>
    <name type="common">Swimming crab</name>
    <name type="synonym">Neptunus trituberculatus</name>
    <dbReference type="NCBI Taxonomy" id="210409"/>
    <lineage>
        <taxon>Eukaryota</taxon>
        <taxon>Metazoa</taxon>
        <taxon>Ecdysozoa</taxon>
        <taxon>Arthropoda</taxon>
        <taxon>Crustacea</taxon>
        <taxon>Multicrustacea</taxon>
        <taxon>Malacostraca</taxon>
        <taxon>Eumalacostraca</taxon>
        <taxon>Eucarida</taxon>
        <taxon>Decapoda</taxon>
        <taxon>Pleocyemata</taxon>
        <taxon>Brachyura</taxon>
        <taxon>Eubrachyura</taxon>
        <taxon>Portunoidea</taxon>
        <taxon>Portunidae</taxon>
        <taxon>Portuninae</taxon>
        <taxon>Portunus</taxon>
    </lineage>
</organism>
<evidence type="ECO:0000313" key="2">
    <source>
        <dbReference type="Proteomes" id="UP000324222"/>
    </source>
</evidence>
<proteinExistence type="predicted"/>
<dbReference type="EMBL" id="VSRR010010877">
    <property type="protein sequence ID" value="MPC52431.1"/>
    <property type="molecule type" value="Genomic_DNA"/>
</dbReference>
<dbReference type="AlphaFoldDB" id="A0A5B7FY36"/>
<evidence type="ECO:0000313" key="1">
    <source>
        <dbReference type="EMBL" id="MPC52431.1"/>
    </source>
</evidence>
<protein>
    <submittedName>
        <fullName evidence="1">Uncharacterized protein</fullName>
    </submittedName>
</protein>
<keyword evidence="2" id="KW-1185">Reference proteome</keyword>
<name>A0A5B7FY36_PORTR</name>
<accession>A0A5B7FY36</accession>
<comment type="caution">
    <text evidence="1">The sequence shown here is derived from an EMBL/GenBank/DDBJ whole genome shotgun (WGS) entry which is preliminary data.</text>
</comment>
<gene>
    <name evidence="1" type="ORF">E2C01_046302</name>
</gene>